<feature type="region of interest" description="Disordered" evidence="1">
    <location>
        <begin position="1"/>
        <end position="30"/>
    </location>
</feature>
<dbReference type="PIRSF" id="PIRSF009160">
    <property type="entry name" value="UCP009160"/>
    <property type="match status" value="1"/>
</dbReference>
<name>A0AAF0YT75_9CORY</name>
<dbReference type="EMBL" id="CP136958">
    <property type="protein sequence ID" value="WOT01273.1"/>
    <property type="molecule type" value="Genomic_DNA"/>
</dbReference>
<dbReference type="InterPro" id="IPR010539">
    <property type="entry name" value="BaxI_1-like"/>
</dbReference>
<feature type="transmembrane region" description="Helical" evidence="2">
    <location>
        <begin position="137"/>
        <end position="157"/>
    </location>
</feature>
<dbReference type="RefSeq" id="WP_016457111.1">
    <property type="nucleotide sequence ID" value="NZ_CAMIHY010000108.1"/>
</dbReference>
<dbReference type="PANTHER" id="PTHR41282">
    <property type="entry name" value="CONSERVED TRANSMEMBRANE PROTEIN-RELATED"/>
    <property type="match status" value="1"/>
</dbReference>
<feature type="transmembrane region" description="Helical" evidence="2">
    <location>
        <begin position="52"/>
        <end position="72"/>
    </location>
</feature>
<evidence type="ECO:0000313" key="4">
    <source>
        <dbReference type="Proteomes" id="UP000234560"/>
    </source>
</evidence>
<dbReference type="Proteomes" id="UP000234560">
    <property type="component" value="Chromosome"/>
</dbReference>
<evidence type="ECO:0000256" key="2">
    <source>
        <dbReference type="SAM" id="Phobius"/>
    </source>
</evidence>
<proteinExistence type="predicted"/>
<sequence length="268" mass="28178">MQSNNPVLTSLERDETRNGYSQPSYGQPMQQGYGMGGSRPLTVDDIVTKTGITLGIIVLFAAANFALVPILGTGGPTMILTFVGAIGGLVTVLISTLGKKYGSAAVTIAYAVFEGLFLGGFSGIFTGFQISGANGGVLIGQAILGTFGVFAGMLYVYKSGAVKVTPKMRRVVTAMLFGVLALVLGNLIGSIFFGFNPLRDGGMLAIIFSLAVIALGAFTLLLDFDSADHMVRAGVPAEYAWGIALGLAVSIVWLYTEILRFLSYFNRN</sequence>
<keyword evidence="2" id="KW-1133">Transmembrane helix</keyword>
<dbReference type="AlphaFoldDB" id="A0AAF0YT75"/>
<dbReference type="KEGG" id="cpyr:CYJ47_08260"/>
<feature type="transmembrane region" description="Helical" evidence="2">
    <location>
        <begin position="169"/>
        <end position="195"/>
    </location>
</feature>
<dbReference type="Pfam" id="PF12811">
    <property type="entry name" value="BaxI_1"/>
    <property type="match status" value="1"/>
</dbReference>
<accession>A0AAF0YT75</accession>
<evidence type="ECO:0000256" key="1">
    <source>
        <dbReference type="SAM" id="MobiDB-lite"/>
    </source>
</evidence>
<protein>
    <submittedName>
        <fullName evidence="3">Bax inhibitor-1/YccA family protein</fullName>
    </submittedName>
</protein>
<reference evidence="3" key="2">
    <citation type="submission" date="2023-10" db="EMBL/GenBank/DDBJ databases">
        <authorList>
            <person name="Choi B."/>
        </authorList>
    </citation>
    <scope>NUCLEOTIDE SEQUENCE</scope>
    <source>
        <strain evidence="3">UMB0763</strain>
    </source>
</reference>
<dbReference type="PANTHER" id="PTHR41282:SF1">
    <property type="entry name" value="CONSERVED TRANSMEMBRANE PROTEIN-RELATED"/>
    <property type="match status" value="1"/>
</dbReference>
<feature type="transmembrane region" description="Helical" evidence="2">
    <location>
        <begin position="236"/>
        <end position="256"/>
    </location>
</feature>
<evidence type="ECO:0000313" key="3">
    <source>
        <dbReference type="EMBL" id="WOT01273.1"/>
    </source>
</evidence>
<feature type="compositionally biased region" description="Low complexity" evidence="1">
    <location>
        <begin position="20"/>
        <end position="30"/>
    </location>
</feature>
<reference evidence="3" key="1">
    <citation type="submission" date="2017-12" db="EMBL/GenBank/DDBJ databases">
        <authorList>
            <person name="Thomas-White K."/>
            <person name="Wolfe A.J."/>
        </authorList>
    </citation>
    <scope>NUCLEOTIDE SEQUENCE</scope>
    <source>
        <strain evidence="3">UMB0763</strain>
    </source>
</reference>
<feature type="transmembrane region" description="Helical" evidence="2">
    <location>
        <begin position="104"/>
        <end position="125"/>
    </location>
</feature>
<feature type="transmembrane region" description="Helical" evidence="2">
    <location>
        <begin position="201"/>
        <end position="224"/>
    </location>
</feature>
<keyword evidence="2" id="KW-0472">Membrane</keyword>
<gene>
    <name evidence="3" type="ORF">CYJ47_08260</name>
</gene>
<organism evidence="3 4">
    <name type="scientific">Corynebacterium pyruviciproducens</name>
    <dbReference type="NCBI Taxonomy" id="598660"/>
    <lineage>
        <taxon>Bacteria</taxon>
        <taxon>Bacillati</taxon>
        <taxon>Actinomycetota</taxon>
        <taxon>Actinomycetes</taxon>
        <taxon>Mycobacteriales</taxon>
        <taxon>Corynebacteriaceae</taxon>
        <taxon>Corynebacterium</taxon>
    </lineage>
</organism>
<keyword evidence="2" id="KW-0812">Transmembrane</keyword>
<feature type="transmembrane region" description="Helical" evidence="2">
    <location>
        <begin position="78"/>
        <end position="97"/>
    </location>
</feature>